<dbReference type="EMBL" id="PXYI01000008">
    <property type="protein sequence ID" value="PSJ37595.1"/>
    <property type="molecule type" value="Genomic_DNA"/>
</dbReference>
<dbReference type="PANTHER" id="PTHR40980:SF3">
    <property type="entry name" value="TONB-DEPENDENT RECEPTOR-LIKE BETA-BARREL DOMAIN-CONTAINING PROTEIN"/>
    <property type="match status" value="1"/>
</dbReference>
<evidence type="ECO:0000256" key="3">
    <source>
        <dbReference type="ARBA" id="ARBA00023237"/>
    </source>
</evidence>
<dbReference type="InterPro" id="IPR037066">
    <property type="entry name" value="Plug_dom_sf"/>
</dbReference>
<dbReference type="GO" id="GO:0009279">
    <property type="term" value="C:cell outer membrane"/>
    <property type="evidence" value="ECO:0007669"/>
    <property type="project" value="UniProtKB-SubCell"/>
</dbReference>
<feature type="compositionally biased region" description="Low complexity" evidence="5">
    <location>
        <begin position="756"/>
        <end position="766"/>
    </location>
</feature>
<feature type="signal peptide" evidence="6">
    <location>
        <begin position="1"/>
        <end position="40"/>
    </location>
</feature>
<feature type="chain" id="PRO_5015107189" evidence="6">
    <location>
        <begin position="41"/>
        <end position="1063"/>
    </location>
</feature>
<dbReference type="NCBIfam" id="TIGR01782">
    <property type="entry name" value="TonB-Xanth-Caul"/>
    <property type="match status" value="1"/>
</dbReference>
<keyword evidence="6" id="KW-0732">Signal</keyword>
<sequence length="1063" mass="115268">MNSLTSRTASETRSGTLLRASLLLGVSTLSAGMFTAPAWAQEGTTATTATGEPTPAETNAVTPTPADDEEIVVTGIRASLEAAMDIKRESNGVVDAISAEDIGKFPDTNLAESLQRIPGVSIDRRNGEGSQVTVRGFGPTFNLVTVNGRQIATSDVNAVGGDQNVDFARATGRSFDFSNLASEGVSRLEVYKTGRAAIPSGGIGAAINVVTQRPLDGRAEGLRGSIGAKALYDTSGDGFKITPEVSGVVSWSDAEDRFGVSLFGAYQKRESAAASATSNDWNIAPFSSMPGRGPTTVITNGPTDPNQLVAIPNDSRYHYSESERERINASGTLQFRPMETLTFTADALFAQNKISEERADQTNWFNRPFDAVTFDDDPVVKTATLIQEGSLYTVKDMGFEQQYRATKTQLESYGLNANWEIADGFTLNLDANHSKSKSTPDARNGASSTLVSFGAPVIDSHSVDYNGSIPLQNYVFNDRVVDVDQATGAINRRGNANGVLDIGDLGTQVQRTNASRQSHRINQFRADLSWELDGESRFDVGTTYIDSKMTSQRTQTQQQLGDWGIGNVGDVAQFAGDLIETYCLSCKFDHYSPTSADIAFRGNAVDLYEAFAQGYSNNPISVTGSDFDRVREKIWSAYAQFSWKGDLAGKRAGLVAGVRWENTKVDSFAEFNEPDSINWASDNDFTRILRLVDDTLVTRSGEGEYNNLLPAVDFQIEPMDNVVARVSYSKTLARPDYGNLFASEQANGPNRPTALGGVPTGNTGNPNLRPLVSDNFDISLEWYFGRTSYISAGFFAKRVKNFVGVGQVDRPLFELRDPSSGAAGTRSGIARQELDRLGLTISDVNLFTMTALLIENGGNIGTASTQFQSNLVNGNLNQAFVDTVLRRTDVVANAADPLYTFSVATPINNRRGNIHGFEIQGQHFFGDTGFGISGSYTKVLGDVKIDRGADPSANVFALTGLSDSFNITGIFEKNGLSARVAYNWRDKFLAAVNRGNNRNPVFFAPFGTLDANISYDVTENIAVSLEAINILSEPVRSYARSENQLWFAQEQKPRILLGTRFRF</sequence>
<keyword evidence="4" id="KW-0798">TonB box</keyword>
<dbReference type="RefSeq" id="WP_106515035.1">
    <property type="nucleotide sequence ID" value="NZ_PXYI01000008.1"/>
</dbReference>
<reference evidence="9 10" key="1">
    <citation type="submission" date="2018-03" db="EMBL/GenBank/DDBJ databases">
        <title>The draft genome of Sphingosinicella sp. GL-C-18.</title>
        <authorList>
            <person name="Liu L."/>
            <person name="Li L."/>
            <person name="Liang L."/>
            <person name="Zhang X."/>
            <person name="Wang T."/>
        </authorList>
    </citation>
    <scope>NUCLEOTIDE SEQUENCE [LARGE SCALE GENOMIC DNA]</scope>
    <source>
        <strain evidence="9 10">GL-C-18</strain>
    </source>
</reference>
<dbReference type="InterPro" id="IPR012910">
    <property type="entry name" value="Plug_dom"/>
</dbReference>
<evidence type="ECO:0000256" key="5">
    <source>
        <dbReference type="SAM" id="MobiDB-lite"/>
    </source>
</evidence>
<dbReference type="PANTHER" id="PTHR40980">
    <property type="entry name" value="PLUG DOMAIN-CONTAINING PROTEIN"/>
    <property type="match status" value="1"/>
</dbReference>
<dbReference type="Gene3D" id="2.40.170.20">
    <property type="entry name" value="TonB-dependent receptor, beta-barrel domain"/>
    <property type="match status" value="1"/>
</dbReference>
<feature type="domain" description="TonB-dependent receptor-like beta-barrel" evidence="7">
    <location>
        <begin position="492"/>
        <end position="1030"/>
    </location>
</feature>
<comment type="similarity">
    <text evidence="4">Belongs to the TonB-dependent receptor family.</text>
</comment>
<evidence type="ECO:0000256" key="1">
    <source>
        <dbReference type="ARBA" id="ARBA00004442"/>
    </source>
</evidence>
<dbReference type="SUPFAM" id="SSF56935">
    <property type="entry name" value="Porins"/>
    <property type="match status" value="1"/>
</dbReference>
<dbReference type="InterPro" id="IPR010104">
    <property type="entry name" value="TonB_rcpt_bac"/>
</dbReference>
<protein>
    <submittedName>
        <fullName evidence="9">TonB-dependent receptor</fullName>
    </submittedName>
</protein>
<evidence type="ECO:0000259" key="7">
    <source>
        <dbReference type="Pfam" id="PF00593"/>
    </source>
</evidence>
<name>A0A2P7QI13_9SPHN</name>
<proteinExistence type="inferred from homology"/>
<organism evidence="9 10">
    <name type="scientific">Allosphingosinicella deserti</name>
    <dbReference type="NCBI Taxonomy" id="2116704"/>
    <lineage>
        <taxon>Bacteria</taxon>
        <taxon>Pseudomonadati</taxon>
        <taxon>Pseudomonadota</taxon>
        <taxon>Alphaproteobacteria</taxon>
        <taxon>Sphingomonadales</taxon>
        <taxon>Sphingomonadaceae</taxon>
        <taxon>Allosphingosinicella</taxon>
    </lineage>
</organism>
<keyword evidence="9" id="KW-0675">Receptor</keyword>
<dbReference type="AlphaFoldDB" id="A0A2P7QI13"/>
<dbReference type="Pfam" id="PF00593">
    <property type="entry name" value="TonB_dep_Rec_b-barrel"/>
    <property type="match status" value="1"/>
</dbReference>
<dbReference type="Gene3D" id="2.170.130.10">
    <property type="entry name" value="TonB-dependent receptor, plug domain"/>
    <property type="match status" value="1"/>
</dbReference>
<dbReference type="InterPro" id="IPR036942">
    <property type="entry name" value="Beta-barrel_TonB_sf"/>
</dbReference>
<evidence type="ECO:0000256" key="2">
    <source>
        <dbReference type="ARBA" id="ARBA00023136"/>
    </source>
</evidence>
<dbReference type="Pfam" id="PF07715">
    <property type="entry name" value="Plug"/>
    <property type="match status" value="1"/>
</dbReference>
<evidence type="ECO:0000313" key="10">
    <source>
        <dbReference type="Proteomes" id="UP000241167"/>
    </source>
</evidence>
<gene>
    <name evidence="9" type="ORF">C7I55_21195</name>
</gene>
<evidence type="ECO:0000256" key="6">
    <source>
        <dbReference type="SAM" id="SignalP"/>
    </source>
</evidence>
<keyword evidence="3" id="KW-0998">Cell outer membrane</keyword>
<evidence type="ECO:0000259" key="8">
    <source>
        <dbReference type="Pfam" id="PF07715"/>
    </source>
</evidence>
<dbReference type="InterPro" id="IPR000531">
    <property type="entry name" value="Beta-barrel_TonB"/>
</dbReference>
<comment type="caution">
    <text evidence="9">The sequence shown here is derived from an EMBL/GenBank/DDBJ whole genome shotgun (WGS) entry which is preliminary data.</text>
</comment>
<keyword evidence="10" id="KW-1185">Reference proteome</keyword>
<evidence type="ECO:0000256" key="4">
    <source>
        <dbReference type="RuleBase" id="RU003357"/>
    </source>
</evidence>
<dbReference type="OrthoDB" id="5476657at2"/>
<keyword evidence="2 4" id="KW-0472">Membrane</keyword>
<feature type="domain" description="TonB-dependent receptor plug" evidence="8">
    <location>
        <begin position="87"/>
        <end position="203"/>
    </location>
</feature>
<dbReference type="Proteomes" id="UP000241167">
    <property type="component" value="Unassembled WGS sequence"/>
</dbReference>
<evidence type="ECO:0000313" key="9">
    <source>
        <dbReference type="EMBL" id="PSJ37595.1"/>
    </source>
</evidence>
<comment type="subcellular location">
    <subcellularLocation>
        <location evidence="1 4">Cell outer membrane</location>
    </subcellularLocation>
</comment>
<feature type="region of interest" description="Disordered" evidence="5">
    <location>
        <begin position="744"/>
        <end position="766"/>
    </location>
</feature>
<accession>A0A2P7QI13</accession>